<feature type="compositionally biased region" description="Low complexity" evidence="1">
    <location>
        <begin position="497"/>
        <end position="507"/>
    </location>
</feature>
<organism evidence="2 3">
    <name type="scientific">Neurospora tetraspora</name>
    <dbReference type="NCBI Taxonomy" id="94610"/>
    <lineage>
        <taxon>Eukaryota</taxon>
        <taxon>Fungi</taxon>
        <taxon>Dikarya</taxon>
        <taxon>Ascomycota</taxon>
        <taxon>Pezizomycotina</taxon>
        <taxon>Sordariomycetes</taxon>
        <taxon>Sordariomycetidae</taxon>
        <taxon>Sordariales</taxon>
        <taxon>Sordariaceae</taxon>
        <taxon>Neurospora</taxon>
    </lineage>
</organism>
<feature type="compositionally biased region" description="Basic and acidic residues" evidence="1">
    <location>
        <begin position="260"/>
        <end position="287"/>
    </location>
</feature>
<feature type="region of interest" description="Disordered" evidence="1">
    <location>
        <begin position="1"/>
        <end position="64"/>
    </location>
</feature>
<reference evidence="2" key="2">
    <citation type="submission" date="2023-06" db="EMBL/GenBank/DDBJ databases">
        <authorList>
            <consortium name="Lawrence Berkeley National Laboratory"/>
            <person name="Haridas S."/>
            <person name="Hensen N."/>
            <person name="Bonometti L."/>
            <person name="Westerberg I."/>
            <person name="Brannstrom I.O."/>
            <person name="Guillou S."/>
            <person name="Cros-Aarteil S."/>
            <person name="Calhoun S."/>
            <person name="Kuo A."/>
            <person name="Mondo S."/>
            <person name="Pangilinan J."/>
            <person name="Riley R."/>
            <person name="Labutti K."/>
            <person name="Andreopoulos B."/>
            <person name="Lipzen A."/>
            <person name="Chen C."/>
            <person name="Yanf M."/>
            <person name="Daum C."/>
            <person name="Ng V."/>
            <person name="Clum A."/>
            <person name="Steindorff A."/>
            <person name="Ohm R."/>
            <person name="Martin F."/>
            <person name="Silar P."/>
            <person name="Natvig D."/>
            <person name="Lalanne C."/>
            <person name="Gautier V."/>
            <person name="Ament-Velasquez S.L."/>
            <person name="Kruys A."/>
            <person name="Hutchinson M.I."/>
            <person name="Powell A.J."/>
            <person name="Barry K."/>
            <person name="Miller A.N."/>
            <person name="Grigoriev I.V."/>
            <person name="Debuchy R."/>
            <person name="Gladieux P."/>
            <person name="Thoren M.H."/>
            <person name="Johannesson H."/>
        </authorList>
    </citation>
    <scope>NUCLEOTIDE SEQUENCE</scope>
    <source>
        <strain evidence="2">CBS 560.94</strain>
    </source>
</reference>
<feature type="compositionally biased region" description="Acidic residues" evidence="1">
    <location>
        <begin position="307"/>
        <end position="317"/>
    </location>
</feature>
<feature type="compositionally biased region" description="Pro residues" evidence="1">
    <location>
        <begin position="191"/>
        <end position="202"/>
    </location>
</feature>
<keyword evidence="3" id="KW-1185">Reference proteome</keyword>
<dbReference type="EMBL" id="JAUEPP010000003">
    <property type="protein sequence ID" value="KAK3348558.1"/>
    <property type="molecule type" value="Genomic_DNA"/>
</dbReference>
<evidence type="ECO:0000313" key="3">
    <source>
        <dbReference type="Proteomes" id="UP001278500"/>
    </source>
</evidence>
<protein>
    <recommendedName>
        <fullName evidence="4">G protein gamma domain-containing protein</fullName>
    </recommendedName>
</protein>
<accession>A0AAE0JIJ0</accession>
<proteinExistence type="predicted"/>
<feature type="compositionally biased region" description="Basic residues" evidence="1">
    <location>
        <begin position="379"/>
        <end position="393"/>
    </location>
</feature>
<feature type="compositionally biased region" description="Basic and acidic residues" evidence="1">
    <location>
        <begin position="447"/>
        <end position="460"/>
    </location>
</feature>
<evidence type="ECO:0000313" key="2">
    <source>
        <dbReference type="EMBL" id="KAK3348558.1"/>
    </source>
</evidence>
<feature type="compositionally biased region" description="Basic and acidic residues" evidence="1">
    <location>
        <begin position="555"/>
        <end position="567"/>
    </location>
</feature>
<feature type="compositionally biased region" description="Pro residues" evidence="1">
    <location>
        <begin position="17"/>
        <end position="28"/>
    </location>
</feature>
<dbReference type="RefSeq" id="XP_062683640.1">
    <property type="nucleotide sequence ID" value="XM_062821479.1"/>
</dbReference>
<evidence type="ECO:0008006" key="4">
    <source>
        <dbReference type="Google" id="ProtNLM"/>
    </source>
</evidence>
<feature type="compositionally biased region" description="Basic residues" evidence="1">
    <location>
        <begin position="512"/>
        <end position="523"/>
    </location>
</feature>
<dbReference type="GeneID" id="87858633"/>
<feature type="compositionally biased region" description="Polar residues" evidence="1">
    <location>
        <begin position="830"/>
        <end position="848"/>
    </location>
</feature>
<reference evidence="2" key="1">
    <citation type="journal article" date="2023" name="Mol. Phylogenet. Evol.">
        <title>Genome-scale phylogeny and comparative genomics of the fungal order Sordariales.</title>
        <authorList>
            <person name="Hensen N."/>
            <person name="Bonometti L."/>
            <person name="Westerberg I."/>
            <person name="Brannstrom I.O."/>
            <person name="Guillou S."/>
            <person name="Cros-Aarteil S."/>
            <person name="Calhoun S."/>
            <person name="Haridas S."/>
            <person name="Kuo A."/>
            <person name="Mondo S."/>
            <person name="Pangilinan J."/>
            <person name="Riley R."/>
            <person name="LaButti K."/>
            <person name="Andreopoulos B."/>
            <person name="Lipzen A."/>
            <person name="Chen C."/>
            <person name="Yan M."/>
            <person name="Daum C."/>
            <person name="Ng V."/>
            <person name="Clum A."/>
            <person name="Steindorff A."/>
            <person name="Ohm R.A."/>
            <person name="Martin F."/>
            <person name="Silar P."/>
            <person name="Natvig D.O."/>
            <person name="Lalanne C."/>
            <person name="Gautier V."/>
            <person name="Ament-Velasquez S.L."/>
            <person name="Kruys A."/>
            <person name="Hutchinson M.I."/>
            <person name="Powell A.J."/>
            <person name="Barry K."/>
            <person name="Miller A.N."/>
            <person name="Grigoriev I.V."/>
            <person name="Debuchy R."/>
            <person name="Gladieux P."/>
            <person name="Hiltunen Thoren M."/>
            <person name="Johannesson H."/>
        </authorList>
    </citation>
    <scope>NUCLEOTIDE SEQUENCE</scope>
    <source>
        <strain evidence="2">CBS 560.94</strain>
    </source>
</reference>
<feature type="region of interest" description="Disordered" evidence="1">
    <location>
        <begin position="830"/>
        <end position="866"/>
    </location>
</feature>
<evidence type="ECO:0000256" key="1">
    <source>
        <dbReference type="SAM" id="MobiDB-lite"/>
    </source>
</evidence>
<feature type="compositionally biased region" description="Basic residues" evidence="1">
    <location>
        <begin position="244"/>
        <end position="259"/>
    </location>
</feature>
<feature type="region of interest" description="Disordered" evidence="1">
    <location>
        <begin position="981"/>
        <end position="1043"/>
    </location>
</feature>
<feature type="region of interest" description="Disordered" evidence="1">
    <location>
        <begin position="99"/>
        <end position="636"/>
    </location>
</feature>
<feature type="compositionally biased region" description="Basic and acidic residues" evidence="1">
    <location>
        <begin position="336"/>
        <end position="357"/>
    </location>
</feature>
<dbReference type="AlphaFoldDB" id="A0AAE0JIJ0"/>
<feature type="compositionally biased region" description="Basic and acidic residues" evidence="1">
    <location>
        <begin position="754"/>
        <end position="765"/>
    </location>
</feature>
<name>A0AAE0JIJ0_9PEZI</name>
<feature type="compositionally biased region" description="Acidic residues" evidence="1">
    <location>
        <begin position="223"/>
        <end position="239"/>
    </location>
</feature>
<feature type="compositionally biased region" description="Basic and acidic residues" evidence="1">
    <location>
        <begin position="208"/>
        <end position="221"/>
    </location>
</feature>
<feature type="compositionally biased region" description="Basic and acidic residues" evidence="1">
    <location>
        <begin position="984"/>
        <end position="997"/>
    </location>
</feature>
<feature type="compositionally biased region" description="Basic residues" evidence="1">
    <location>
        <begin position="466"/>
        <end position="477"/>
    </location>
</feature>
<feature type="region of interest" description="Disordered" evidence="1">
    <location>
        <begin position="734"/>
        <end position="780"/>
    </location>
</feature>
<dbReference type="Proteomes" id="UP001278500">
    <property type="component" value="Unassembled WGS sequence"/>
</dbReference>
<sequence length="1178" mass="131655">MSPSNSLDFASLFHGVPPLPPPPPPIPNPTGRRRRKGKEQLLAGKRFWADPPKPTTTLPAKAPQVQDEVAVAQIRKDERFDRTNLKARVRKLLVVDDKAEDARPRKPTLNVFAVVKKPAGRASKPANKQRPKAVKQDPSYRPDKWSSSESEEDSDWDFVPGDLPAFGQVKGQEQFSPVTTSSLTCVSPQRPTRPPPPPPIPNPLKRKRIEDPTYRPSRNSEESSFDDDDEEDDGSDEGVEALKRLKLGKNNKKVKKRGGRVAERQREKSPEKDKRDMLTKGNGDEMQKPINKKGKSVWDPSYKPPRDEEDDSDEYSDEYTSTDGGSRQRRKKVRVRERGDGPKDKNDDNAHLDDNPKNDVIPQEKLLPCQARPCLPPKFGRRKIKQRNRHKPPRIYDPSYKPGTTSTDDDSNNTDSSWSSSEEGKDRKKRKNPQPKAPKTLQTVSDLQHEVIRLMLKETKSASAMTKKRKRPRILRRHTSDQSFRPSDTTSDEYSDEWYSSEYSSSELDVKNKKRKKGMKKKKDQPNVNRNSPGFGPVTGTREDLDCGSPVEASEETRESVKPEKQPASRKTGRRRIGTLAIDGTHKPSADSESSEFESEPISGLDHSVSSMKTSNDDPKPELIFEPKGQDSIPPVNLEGETPQVQTPSRPLSNIKTAFYPLCHGRYSPWPPARGTVYCQPCFREQVVVRGLLIRRGISETMRLLKVLLGGGSDFGKELDEALEKLLGGVETEQVRSTRVEDYGQGQDEEDEREERVQRGEDTHTKPMPSAQSSPSELPEDVQTLLVLRRLSDIVNTRSTPTLSTAYPSGSDVSPTMPFSLYFPSIANAASSKPSHQQQDPTGPSRYSSPLPPCPALIPQGEAHNRTGNGAGIKMSYFCLKPPSTRSIISLPSPNPLDNAINILHDAIGISTWQARRLWNQYEGSGIWDLAQVDSLVEKSHAKCLKNSDIEVGMGNDENHQAVMLELESLAQLEEEIRNAFAEKGSREEENEGRTRQSDGGGTGATRSIMFGAVTAGQAGRKRSREDDDDDCRLGRDHAQPPNKKCKLIKPIDLLKSQEAMPDSPQTPREKPRMIPCHSCSGFNTANYNSCAAVRRNDYIEMGGRPWVKTLQWTLDINESEAAKMTLNSFLDLISRSGKAAHVNSSGWEFVVHRPGDDNDAETRVVFLDVRPGLDLHL</sequence>
<feature type="compositionally biased region" description="Basic and acidic residues" evidence="1">
    <location>
        <begin position="615"/>
        <end position="629"/>
    </location>
</feature>
<comment type="caution">
    <text evidence="2">The sequence shown here is derived from an EMBL/GenBank/DDBJ whole genome shotgun (WGS) entry which is preliminary data.</text>
</comment>
<feature type="compositionally biased region" description="Polar residues" evidence="1">
    <location>
        <begin position="171"/>
        <end position="187"/>
    </location>
</feature>
<feature type="compositionally biased region" description="Basic and acidic residues" evidence="1">
    <location>
        <begin position="134"/>
        <end position="146"/>
    </location>
</feature>
<gene>
    <name evidence="2" type="ORF">B0H65DRAFT_178794</name>
</gene>